<feature type="transmembrane region" description="Helical" evidence="2">
    <location>
        <begin position="166"/>
        <end position="183"/>
    </location>
</feature>
<dbReference type="OrthoDB" id="9804872at2"/>
<dbReference type="PANTHER" id="PTHR42736">
    <property type="entry name" value="PROTEIN-GLUTAMINE GAMMA-GLUTAMYLTRANSFERASE"/>
    <property type="match status" value="1"/>
</dbReference>
<keyword evidence="2" id="KW-1133">Transmembrane helix</keyword>
<feature type="domain" description="Transglutaminase-like" evidence="3">
    <location>
        <begin position="405"/>
        <end position="476"/>
    </location>
</feature>
<dbReference type="RefSeq" id="WP_133735916.1">
    <property type="nucleotide sequence ID" value="NZ_SOAX01000003.1"/>
</dbReference>
<feature type="compositionally biased region" description="Basic and acidic residues" evidence="1">
    <location>
        <begin position="328"/>
        <end position="337"/>
    </location>
</feature>
<comment type="caution">
    <text evidence="4">The sequence shown here is derived from an EMBL/GenBank/DDBJ whole genome shotgun (WGS) entry which is preliminary data.</text>
</comment>
<evidence type="ECO:0000256" key="2">
    <source>
        <dbReference type="SAM" id="Phobius"/>
    </source>
</evidence>
<dbReference type="InterPro" id="IPR052901">
    <property type="entry name" value="Bact_TGase-like"/>
</dbReference>
<feature type="transmembrane region" description="Helical" evidence="2">
    <location>
        <begin position="131"/>
        <end position="154"/>
    </location>
</feature>
<accession>A0A4R7JUM3</accession>
<dbReference type="Pfam" id="PF11992">
    <property type="entry name" value="TgpA_N"/>
    <property type="match status" value="1"/>
</dbReference>
<evidence type="ECO:0000259" key="3">
    <source>
        <dbReference type="SMART" id="SM00460"/>
    </source>
</evidence>
<feature type="transmembrane region" description="Helical" evidence="2">
    <location>
        <begin position="108"/>
        <end position="125"/>
    </location>
</feature>
<evidence type="ECO:0000313" key="5">
    <source>
        <dbReference type="Proteomes" id="UP000295830"/>
    </source>
</evidence>
<proteinExistence type="predicted"/>
<dbReference type="AlphaFoldDB" id="A0A4R7JUM3"/>
<sequence length="679" mass="77526">MSVSRLHSGSLRGVDFWFAAYVLILLAQVGRLPLWLSGFAAVLGVLGWIIRRQGRRGIRGRWLAVLALGAAALFWVFYRGQFTVDTAASFLVLTVALKWLELRRRRDLFILFFILCYLVVVTLLFHQSILWAVVLLASLFLLFTGLQVALGASVSGLSGQALRRSGWLFLKMLPVVAFLFLLFPRVGPLWSVPLVSDQATTGLSDEMTPGGITSLVQNDERAFRATFGGEPPPRSQRYWRALILDRFDGRTWSRHEFDEREGLTRVSESAPSDSLEPGEYEVLLEPHGRRWGFGLKDSVPASSNVGMDFRGLPRFERSVDTQTRYRMKRDSETEPRQLSRSGRRFYTQLPEDGNEETREWVARERREAGNKEALVRRFMNHFREKPFHYTLQPPELEDNPVDELLFETRSGFCEHYASALAFMLRTAEIPARIMTGYLGGEPGLNNDYLIVRQYDAHAWVEAWFPDRGWVRLDPTAMIAPERIESGLEAAMSGEGSFLQDDLFSPQRYRDIGWVNWVSLRLDAVNYYWQRWVVGYEGQTQLSLFEKMPGSIGFRELGLITAGAVALIIGAAVLFSVVQQHRRRFRDPWYRLYDRWCRWLEKRGVCGARHTPVSAQVEAAVAAFPEQAERIRAFGSVMNRVFYQPDTDPGPELKQARQLLARIRRQTIHGRSRTAASSGG</sequence>
<dbReference type="GO" id="GO:0006508">
    <property type="term" value="P:proteolysis"/>
    <property type="evidence" value="ECO:0007669"/>
    <property type="project" value="UniProtKB-KW"/>
</dbReference>
<dbReference type="SMART" id="SM00460">
    <property type="entry name" value="TGc"/>
    <property type="match status" value="1"/>
</dbReference>
<dbReference type="InterPro" id="IPR021878">
    <property type="entry name" value="TgpA_N"/>
</dbReference>
<feature type="region of interest" description="Disordered" evidence="1">
    <location>
        <begin position="320"/>
        <end position="350"/>
    </location>
</feature>
<dbReference type="PANTHER" id="PTHR42736:SF1">
    <property type="entry name" value="PROTEIN-GLUTAMINE GAMMA-GLUTAMYLTRANSFERASE"/>
    <property type="match status" value="1"/>
</dbReference>
<reference evidence="4 5" key="1">
    <citation type="submission" date="2019-03" db="EMBL/GenBank/DDBJ databases">
        <title>Genomic Encyclopedia of Type Strains, Phase IV (KMG-IV): sequencing the most valuable type-strain genomes for metagenomic binning, comparative biology and taxonomic classification.</title>
        <authorList>
            <person name="Goeker M."/>
        </authorList>
    </citation>
    <scope>NUCLEOTIDE SEQUENCE [LARGE SCALE GENOMIC DNA]</scope>
    <source>
        <strain evidence="4 5">DSM 15505</strain>
    </source>
</reference>
<protein>
    <submittedName>
        <fullName evidence="4">Transglutaminase-like putative cysteine protease</fullName>
    </submittedName>
</protein>
<feature type="transmembrane region" description="Helical" evidence="2">
    <location>
        <begin position="9"/>
        <end position="26"/>
    </location>
</feature>
<dbReference type="InterPro" id="IPR038765">
    <property type="entry name" value="Papain-like_cys_pep_sf"/>
</dbReference>
<feature type="transmembrane region" description="Helical" evidence="2">
    <location>
        <begin position="556"/>
        <end position="577"/>
    </location>
</feature>
<evidence type="ECO:0000313" key="4">
    <source>
        <dbReference type="EMBL" id="TDT41556.1"/>
    </source>
</evidence>
<evidence type="ECO:0000256" key="1">
    <source>
        <dbReference type="SAM" id="MobiDB-lite"/>
    </source>
</evidence>
<feature type="transmembrane region" description="Helical" evidence="2">
    <location>
        <begin position="62"/>
        <end position="78"/>
    </location>
</feature>
<feature type="transmembrane region" description="Helical" evidence="2">
    <location>
        <begin position="32"/>
        <end position="50"/>
    </location>
</feature>
<dbReference type="InterPro" id="IPR002931">
    <property type="entry name" value="Transglutaminase-like"/>
</dbReference>
<gene>
    <name evidence="4" type="ORF">DES49_1652</name>
</gene>
<dbReference type="EMBL" id="SOAX01000003">
    <property type="protein sequence ID" value="TDT41556.1"/>
    <property type="molecule type" value="Genomic_DNA"/>
</dbReference>
<organism evidence="4 5">
    <name type="scientific">Halospina denitrificans</name>
    <dbReference type="NCBI Taxonomy" id="332522"/>
    <lineage>
        <taxon>Bacteria</taxon>
        <taxon>Pseudomonadati</taxon>
        <taxon>Pseudomonadota</taxon>
        <taxon>Gammaproteobacteria</taxon>
        <taxon>Halospina</taxon>
    </lineage>
</organism>
<dbReference type="SUPFAM" id="SSF54001">
    <property type="entry name" value="Cysteine proteinases"/>
    <property type="match status" value="1"/>
</dbReference>
<dbReference type="Pfam" id="PF01841">
    <property type="entry name" value="Transglut_core"/>
    <property type="match status" value="1"/>
</dbReference>
<feature type="transmembrane region" description="Helical" evidence="2">
    <location>
        <begin position="84"/>
        <end position="101"/>
    </location>
</feature>
<keyword evidence="2" id="KW-0472">Membrane</keyword>
<keyword evidence="4" id="KW-0645">Protease</keyword>
<dbReference type="Gene3D" id="3.10.620.30">
    <property type="match status" value="1"/>
</dbReference>
<dbReference type="Proteomes" id="UP000295830">
    <property type="component" value="Unassembled WGS sequence"/>
</dbReference>
<name>A0A4R7JUM3_9GAMM</name>
<keyword evidence="2" id="KW-0812">Transmembrane</keyword>
<keyword evidence="5" id="KW-1185">Reference proteome</keyword>
<keyword evidence="4" id="KW-0378">Hydrolase</keyword>
<dbReference type="GO" id="GO:0008233">
    <property type="term" value="F:peptidase activity"/>
    <property type="evidence" value="ECO:0007669"/>
    <property type="project" value="UniProtKB-KW"/>
</dbReference>